<evidence type="ECO:0000313" key="5">
    <source>
        <dbReference type="Proteomes" id="UP000198635"/>
    </source>
</evidence>
<dbReference type="STRING" id="52560.SAMN04488082_102352"/>
<dbReference type="PANTHER" id="PTHR37826">
    <property type="entry name" value="FLOTILLIN BAND_7_5 DOMAIN PROTEIN"/>
    <property type="match status" value="1"/>
</dbReference>
<dbReference type="EMBL" id="FORX01000002">
    <property type="protein sequence ID" value="SFJ33906.1"/>
    <property type="molecule type" value="Genomic_DNA"/>
</dbReference>
<reference evidence="5" key="1">
    <citation type="submission" date="2016-10" db="EMBL/GenBank/DDBJ databases">
        <authorList>
            <person name="Varghese N."/>
            <person name="Submissions S."/>
        </authorList>
    </citation>
    <scope>NUCLEOTIDE SEQUENCE [LARGE SCALE GENOMIC DNA]</scope>
    <source>
        <strain evidence="5">DSM 5918</strain>
    </source>
</reference>
<evidence type="ECO:0000313" key="4">
    <source>
        <dbReference type="EMBL" id="SFJ33906.1"/>
    </source>
</evidence>
<dbReference type="RefSeq" id="WP_092372805.1">
    <property type="nucleotide sequence ID" value="NZ_FORX01000002.1"/>
</dbReference>
<organism evidence="4 5">
    <name type="scientific">Desulfomicrobium apsheronum</name>
    <dbReference type="NCBI Taxonomy" id="52560"/>
    <lineage>
        <taxon>Bacteria</taxon>
        <taxon>Pseudomonadati</taxon>
        <taxon>Thermodesulfobacteriota</taxon>
        <taxon>Desulfovibrionia</taxon>
        <taxon>Desulfovibrionales</taxon>
        <taxon>Desulfomicrobiaceae</taxon>
        <taxon>Desulfomicrobium</taxon>
    </lineage>
</organism>
<dbReference type="InterPro" id="IPR033880">
    <property type="entry name" value="SPFH_YdjI"/>
</dbReference>
<evidence type="ECO:0000259" key="3">
    <source>
        <dbReference type="Pfam" id="PF13421"/>
    </source>
</evidence>
<dbReference type="InterPro" id="IPR026870">
    <property type="entry name" value="Zinc_ribbon_dom"/>
</dbReference>
<dbReference type="AlphaFoldDB" id="A0A1I3QL51"/>
<proteinExistence type="predicted"/>
<dbReference type="Proteomes" id="UP000198635">
    <property type="component" value="Unassembled WGS sequence"/>
</dbReference>
<protein>
    <submittedName>
        <fullName evidence="4">Membrane protease subunit, stomatin/prohibitin family, contains C-terminal Zn-ribbon domain</fullName>
    </submittedName>
</protein>
<dbReference type="Pfam" id="PF13240">
    <property type="entry name" value="Zn_Ribbon_1"/>
    <property type="match status" value="1"/>
</dbReference>
<dbReference type="InterPro" id="IPR036013">
    <property type="entry name" value="Band_7/SPFH_dom_sf"/>
</dbReference>
<name>A0A1I3QL51_9BACT</name>
<feature type="domain" description="DZANK-type" evidence="1">
    <location>
        <begin position="299"/>
        <end position="344"/>
    </location>
</feature>
<sequence>MGVDNLFFLELIEWFDDSGQEFAQRFPKEGSGEIKYGAQMVVRESQAGIFFYNGKAVHVFGPGRHTLKTANIPILNKIMGIPWGLESPLRAEAYMVNTKVFPNLKWGTREPVAFKDSELGLIRLRAYGMFNIQIVQPLLFINSLVGTMGSFSVTDLSDYLGKVIVSRFNDYLGENMDTILNLPSRYEAWSAGLRERLQEDFRHFGLSLNQLFINAITPPPEVQKAMDDKTKLGMFDDMNKLMQLKAASAMEKAAANPGSAGESMGLGVGFMMPSLMAQAMQMAGQSATIPAAQPNGLKCPECSQSIRQDDKFCPSCGHQLVVFEKCKGCGKNLAPGTRFCPRCGRQAGSIRETAKCPSCGQENLASSTFCNHCGERMA</sequence>
<dbReference type="PANTHER" id="PTHR37826:SF2">
    <property type="entry name" value="ZINC-RIBBON DOMAIN-CONTAINING PROTEIN"/>
    <property type="match status" value="1"/>
</dbReference>
<dbReference type="OrthoDB" id="9764015at2"/>
<feature type="domain" description="Zinc-ribbon" evidence="2">
    <location>
        <begin position="355"/>
        <end position="374"/>
    </location>
</feature>
<dbReference type="SUPFAM" id="SSF117892">
    <property type="entry name" value="Band 7/SPFH domain"/>
    <property type="match status" value="1"/>
</dbReference>
<keyword evidence="5" id="KW-1185">Reference proteome</keyword>
<keyword evidence="4" id="KW-0378">Hydrolase</keyword>
<dbReference type="InterPro" id="IPR025874">
    <property type="entry name" value="DZR"/>
</dbReference>
<dbReference type="GO" id="GO:0008233">
    <property type="term" value="F:peptidase activity"/>
    <property type="evidence" value="ECO:0007669"/>
    <property type="project" value="UniProtKB-KW"/>
</dbReference>
<gene>
    <name evidence="4" type="ORF">SAMN04488082_102352</name>
</gene>
<feature type="domain" description="SPFH" evidence="3">
    <location>
        <begin position="25"/>
        <end position="233"/>
    </location>
</feature>
<dbReference type="CDD" id="cd03408">
    <property type="entry name" value="SPFH_like_u1"/>
    <property type="match status" value="1"/>
</dbReference>
<dbReference type="Pfam" id="PF13421">
    <property type="entry name" value="Band_7_1"/>
    <property type="match status" value="1"/>
</dbReference>
<dbReference type="Pfam" id="PF12773">
    <property type="entry name" value="DZR"/>
    <property type="match status" value="1"/>
</dbReference>
<evidence type="ECO:0000259" key="1">
    <source>
        <dbReference type="Pfam" id="PF12773"/>
    </source>
</evidence>
<evidence type="ECO:0000259" key="2">
    <source>
        <dbReference type="Pfam" id="PF13240"/>
    </source>
</evidence>
<accession>A0A1I3QL51</accession>
<dbReference type="GO" id="GO:0006508">
    <property type="term" value="P:proteolysis"/>
    <property type="evidence" value="ECO:0007669"/>
    <property type="project" value="UniProtKB-KW"/>
</dbReference>
<dbReference type="Gene3D" id="3.30.479.30">
    <property type="entry name" value="Band 7 domain"/>
    <property type="match status" value="1"/>
</dbReference>
<keyword evidence="4" id="KW-0645">Protease</keyword>